<organism evidence="1 2">
    <name type="scientific">Trema orientale</name>
    <name type="common">Charcoal tree</name>
    <name type="synonym">Celtis orientalis</name>
    <dbReference type="NCBI Taxonomy" id="63057"/>
    <lineage>
        <taxon>Eukaryota</taxon>
        <taxon>Viridiplantae</taxon>
        <taxon>Streptophyta</taxon>
        <taxon>Embryophyta</taxon>
        <taxon>Tracheophyta</taxon>
        <taxon>Spermatophyta</taxon>
        <taxon>Magnoliopsida</taxon>
        <taxon>eudicotyledons</taxon>
        <taxon>Gunneridae</taxon>
        <taxon>Pentapetalae</taxon>
        <taxon>rosids</taxon>
        <taxon>fabids</taxon>
        <taxon>Rosales</taxon>
        <taxon>Cannabaceae</taxon>
        <taxon>Trema</taxon>
    </lineage>
</organism>
<dbReference type="EMBL" id="JXTC01001544">
    <property type="protein sequence ID" value="PON31233.1"/>
    <property type="molecule type" value="Genomic_DNA"/>
</dbReference>
<dbReference type="Proteomes" id="UP000237000">
    <property type="component" value="Unassembled WGS sequence"/>
</dbReference>
<comment type="caution">
    <text evidence="1">The sequence shown here is derived from an EMBL/GenBank/DDBJ whole genome shotgun (WGS) entry which is preliminary data.</text>
</comment>
<dbReference type="AlphaFoldDB" id="A0A2P5A3W4"/>
<evidence type="ECO:0000313" key="2">
    <source>
        <dbReference type="Proteomes" id="UP000237000"/>
    </source>
</evidence>
<reference evidence="2" key="1">
    <citation type="submission" date="2016-06" db="EMBL/GenBank/DDBJ databases">
        <title>Parallel loss of symbiosis genes in relatives of nitrogen-fixing non-legume Parasponia.</title>
        <authorList>
            <person name="Van Velzen R."/>
            <person name="Holmer R."/>
            <person name="Bu F."/>
            <person name="Rutten L."/>
            <person name="Van Zeijl A."/>
            <person name="Liu W."/>
            <person name="Santuari L."/>
            <person name="Cao Q."/>
            <person name="Sharma T."/>
            <person name="Shen D."/>
            <person name="Roswanjaya Y."/>
            <person name="Wardhani T."/>
            <person name="Kalhor M.S."/>
            <person name="Jansen J."/>
            <person name="Van den Hoogen J."/>
            <person name="Gungor B."/>
            <person name="Hartog M."/>
            <person name="Hontelez J."/>
            <person name="Verver J."/>
            <person name="Yang W.-C."/>
            <person name="Schijlen E."/>
            <person name="Repin R."/>
            <person name="Schilthuizen M."/>
            <person name="Schranz E."/>
            <person name="Heidstra R."/>
            <person name="Miyata K."/>
            <person name="Fedorova E."/>
            <person name="Kohlen W."/>
            <person name="Bisseling T."/>
            <person name="Smit S."/>
            <person name="Geurts R."/>
        </authorList>
    </citation>
    <scope>NUCLEOTIDE SEQUENCE [LARGE SCALE GENOMIC DNA]</scope>
    <source>
        <strain evidence="2">cv. RG33-2</strain>
    </source>
</reference>
<feature type="non-terminal residue" evidence="1">
    <location>
        <position position="1"/>
    </location>
</feature>
<keyword evidence="2" id="KW-1185">Reference proteome</keyword>
<dbReference type="InParanoid" id="A0A2P5A3W4"/>
<gene>
    <name evidence="1" type="ORF">TorRG33x02_358360</name>
</gene>
<proteinExistence type="predicted"/>
<accession>A0A2P5A3W4</accession>
<sequence length="116" mass="11186">GGDWTAGGGDEAGGVATGAGGGWLLAGGVATGVGGGWVLAGGEAVGVVGVGGAGVVGVDDGEVAGDWAETPATTAQSNPIKNTALRSIIVLKCAHRLLNVRTELKERVCLCLCVCV</sequence>
<name>A0A2P5A3W4_TREOI</name>
<evidence type="ECO:0000313" key="1">
    <source>
        <dbReference type="EMBL" id="PON31233.1"/>
    </source>
</evidence>
<protein>
    <submittedName>
        <fullName evidence="1">Uncharacterized protein</fullName>
    </submittedName>
</protein>